<dbReference type="InterPro" id="IPR003594">
    <property type="entry name" value="HATPase_dom"/>
</dbReference>
<feature type="transmembrane region" description="Helical" evidence="8">
    <location>
        <begin position="68"/>
        <end position="89"/>
    </location>
</feature>
<keyword evidence="8" id="KW-0812">Transmembrane</keyword>
<dbReference type="SUPFAM" id="SSF55874">
    <property type="entry name" value="ATPase domain of HSP90 chaperone/DNA topoisomerase II/histidine kinase"/>
    <property type="match status" value="1"/>
</dbReference>
<evidence type="ECO:0000256" key="6">
    <source>
        <dbReference type="ARBA" id="ARBA00023012"/>
    </source>
</evidence>
<feature type="region of interest" description="Disordered" evidence="7">
    <location>
        <begin position="251"/>
        <end position="272"/>
    </location>
</feature>
<dbReference type="Gene3D" id="3.30.565.10">
    <property type="entry name" value="Histidine kinase-like ATPase, C-terminal domain"/>
    <property type="match status" value="1"/>
</dbReference>
<dbReference type="AlphaFoldDB" id="A0A897N1F4"/>
<dbReference type="Pfam" id="PF00512">
    <property type="entry name" value="HisKA"/>
    <property type="match status" value="1"/>
</dbReference>
<dbReference type="CDD" id="cd00082">
    <property type="entry name" value="HisKA"/>
    <property type="match status" value="1"/>
</dbReference>
<dbReference type="InterPro" id="IPR003661">
    <property type="entry name" value="HisK_dim/P_dom"/>
</dbReference>
<dbReference type="Pfam" id="PF02518">
    <property type="entry name" value="HATPase_c"/>
    <property type="match status" value="1"/>
</dbReference>
<dbReference type="SMART" id="SM00387">
    <property type="entry name" value="HATPase_c"/>
    <property type="match status" value="1"/>
</dbReference>
<evidence type="ECO:0000256" key="5">
    <source>
        <dbReference type="ARBA" id="ARBA00022777"/>
    </source>
</evidence>
<dbReference type="PRINTS" id="PR00344">
    <property type="entry name" value="BCTRLSENSOR"/>
</dbReference>
<dbReference type="InterPro" id="IPR005467">
    <property type="entry name" value="His_kinase_dom"/>
</dbReference>
<dbReference type="PANTHER" id="PTHR43711">
    <property type="entry name" value="TWO-COMPONENT HISTIDINE KINASE"/>
    <property type="match status" value="1"/>
</dbReference>
<evidence type="ECO:0000256" key="8">
    <source>
        <dbReference type="SAM" id="Phobius"/>
    </source>
</evidence>
<sequence>MDISYVRNPIVLLGLVALLATGVSLLVADAPVTATLVQAVLPVVVGLLLIGYGLSLEAAMSPFFRRRIAKLIGVATGVFFVLGTWFGVLSRTFETSYLVAIVTSLVTGAALGALLGVYSARLGRANRELANRNERLEEFAGIVSHDLRDPLQVLSSSIELAEETGDPEHFQRGRAAAKRMDQLIEDLLLLARTDGDALDIETVVLDDVTESAWEQVDTDTATLELDDDLRLQADRDRLRQLLANLVRNAAEHGSTSAQSQVPGDVVEHGTRDGRRSAVGVLEDGENVTVTVGRLETDGFYVADDGRGIDADDPNRVFESGYSTSADGTGFGLTVVSRIAESHGWTVTATESESGGARFEIRDVRAFD</sequence>
<dbReference type="Gene3D" id="1.10.287.130">
    <property type="match status" value="1"/>
</dbReference>
<name>A0A897N1F4_9EURY</name>
<dbReference type="GO" id="GO:0000155">
    <property type="term" value="F:phosphorelay sensor kinase activity"/>
    <property type="evidence" value="ECO:0007669"/>
    <property type="project" value="InterPro"/>
</dbReference>
<accession>A0A897N1F4</accession>
<evidence type="ECO:0000256" key="7">
    <source>
        <dbReference type="SAM" id="MobiDB-lite"/>
    </source>
</evidence>
<evidence type="ECO:0000256" key="2">
    <source>
        <dbReference type="ARBA" id="ARBA00012438"/>
    </source>
</evidence>
<keyword evidence="3" id="KW-0597">Phosphoprotein</keyword>
<dbReference type="SMART" id="SM00388">
    <property type="entry name" value="HisKA"/>
    <property type="match status" value="1"/>
</dbReference>
<organism evidence="10 11">
    <name type="scientific">Halapricum desulfuricans</name>
    <dbReference type="NCBI Taxonomy" id="2841257"/>
    <lineage>
        <taxon>Archaea</taxon>
        <taxon>Methanobacteriati</taxon>
        <taxon>Methanobacteriota</taxon>
        <taxon>Stenosarchaea group</taxon>
        <taxon>Halobacteria</taxon>
        <taxon>Halobacteriales</taxon>
        <taxon>Haloarculaceae</taxon>
        <taxon>Halapricum</taxon>
    </lineage>
</organism>
<dbReference type="InterPro" id="IPR036890">
    <property type="entry name" value="HATPase_C_sf"/>
</dbReference>
<dbReference type="GeneID" id="68853825"/>
<dbReference type="EMBL" id="CP064787">
    <property type="protein sequence ID" value="QSG04525.1"/>
    <property type="molecule type" value="Genomic_DNA"/>
</dbReference>
<comment type="catalytic activity">
    <reaction evidence="1">
        <text>ATP + protein L-histidine = ADP + protein N-phospho-L-histidine.</text>
        <dbReference type="EC" id="2.7.13.3"/>
    </reaction>
</comment>
<keyword evidence="4" id="KW-0808">Transferase</keyword>
<keyword evidence="5 10" id="KW-0418">Kinase</keyword>
<dbReference type="PROSITE" id="PS50109">
    <property type="entry name" value="HIS_KIN"/>
    <property type="match status" value="1"/>
</dbReference>
<feature type="transmembrane region" description="Helical" evidence="8">
    <location>
        <begin position="38"/>
        <end position="56"/>
    </location>
</feature>
<dbReference type="RefSeq" id="WP_229113987.1">
    <property type="nucleotide sequence ID" value="NZ_CP064787.1"/>
</dbReference>
<gene>
    <name evidence="10" type="primary">atoS2</name>
    <name evidence="10" type="ORF">HSR121_0166</name>
</gene>
<protein>
    <recommendedName>
        <fullName evidence="2">histidine kinase</fullName>
        <ecNumber evidence="2">2.7.13.3</ecNumber>
    </recommendedName>
</protein>
<keyword evidence="8" id="KW-0472">Membrane</keyword>
<evidence type="ECO:0000313" key="10">
    <source>
        <dbReference type="EMBL" id="QSG04525.1"/>
    </source>
</evidence>
<dbReference type="EC" id="2.7.13.3" evidence="2"/>
<dbReference type="SUPFAM" id="SSF47384">
    <property type="entry name" value="Homodimeric domain of signal transducing histidine kinase"/>
    <property type="match status" value="1"/>
</dbReference>
<feature type="domain" description="Histidine kinase" evidence="9">
    <location>
        <begin position="142"/>
        <end position="361"/>
    </location>
</feature>
<evidence type="ECO:0000256" key="4">
    <source>
        <dbReference type="ARBA" id="ARBA00022679"/>
    </source>
</evidence>
<dbReference type="InterPro" id="IPR050736">
    <property type="entry name" value="Sensor_HK_Regulatory"/>
</dbReference>
<evidence type="ECO:0000256" key="1">
    <source>
        <dbReference type="ARBA" id="ARBA00000085"/>
    </source>
</evidence>
<dbReference type="InterPro" id="IPR004358">
    <property type="entry name" value="Sig_transdc_His_kin-like_C"/>
</dbReference>
<evidence type="ECO:0000256" key="3">
    <source>
        <dbReference type="ARBA" id="ARBA00022553"/>
    </source>
</evidence>
<dbReference type="InterPro" id="IPR036097">
    <property type="entry name" value="HisK_dim/P_sf"/>
</dbReference>
<dbReference type="Proteomes" id="UP000663525">
    <property type="component" value="Chromosome"/>
</dbReference>
<evidence type="ECO:0000313" key="11">
    <source>
        <dbReference type="Proteomes" id="UP000663525"/>
    </source>
</evidence>
<reference evidence="10" key="1">
    <citation type="submission" date="2020-11" db="EMBL/GenBank/DDBJ databases">
        <title>Carbohydrate-dependent, anaerobic sulfur respiration: A novel catabolism in halophilic archaea.</title>
        <authorList>
            <person name="Sorokin D.Y."/>
            <person name="Messina E."/>
            <person name="Smedile F."/>
            <person name="La Cono V."/>
            <person name="Hallsworth J.E."/>
            <person name="Yakimov M.M."/>
        </authorList>
    </citation>
    <scope>NUCLEOTIDE SEQUENCE</scope>
    <source>
        <strain evidence="10">HSR12-1</strain>
    </source>
</reference>
<keyword evidence="8" id="KW-1133">Transmembrane helix</keyword>
<feature type="transmembrane region" description="Helical" evidence="8">
    <location>
        <begin position="95"/>
        <end position="118"/>
    </location>
</feature>
<dbReference type="PANTHER" id="PTHR43711:SF1">
    <property type="entry name" value="HISTIDINE KINASE 1"/>
    <property type="match status" value="1"/>
</dbReference>
<keyword evidence="6" id="KW-0902">Two-component regulatory system</keyword>
<proteinExistence type="predicted"/>
<evidence type="ECO:0000259" key="9">
    <source>
        <dbReference type="PROSITE" id="PS50109"/>
    </source>
</evidence>